<dbReference type="RefSeq" id="WP_135802991.1">
    <property type="nucleotide sequence ID" value="NZ_SRPF01000002.1"/>
</dbReference>
<sequence length="277" mass="32226">MDYLLGKVKGKAKKSYFKLLSGCSIFDSFYFDRIQGVDYSPDHNLDEDSFFKIENFSGKSYCLDFLKGDFDSKEYNDLDSDSFKKLAFLVSIQDENYYFQKVTPSLFVQKKMIVFGEVAKIEKNQNRLTVNAVPDAIYFKDQDTIFFKSLATISSIFRGIDTLYKVATDDEVSEFLNESFLKLDGDYSVEKVSKPNRKRLALAMNTLAKMSDGDRENMLSYVERYCHGKLKFDDESRQFQISKDEELKFLLYGIEQRFYTTPFGNEKRLANSVQKIE</sequence>
<protein>
    <submittedName>
        <fullName evidence="1">ATP F0F1 synthase synthase</fullName>
    </submittedName>
</protein>
<accession>A0A4Z1BT11</accession>
<name>A0A4Z1BT11_9GAMM</name>
<dbReference type="OrthoDB" id="8617654at2"/>
<reference evidence="1 2" key="1">
    <citation type="submission" date="2019-04" db="EMBL/GenBank/DDBJ databases">
        <authorList>
            <person name="Park S."/>
            <person name="Yoon J.-H."/>
        </authorList>
    </citation>
    <scope>NUCLEOTIDE SEQUENCE [LARGE SCALE GENOMIC DNA]</scope>
    <source>
        <strain evidence="1 2">HJM-18</strain>
    </source>
</reference>
<evidence type="ECO:0000313" key="2">
    <source>
        <dbReference type="Proteomes" id="UP000298325"/>
    </source>
</evidence>
<comment type="caution">
    <text evidence="1">The sequence shown here is derived from an EMBL/GenBank/DDBJ whole genome shotgun (WGS) entry which is preliminary data.</text>
</comment>
<dbReference type="Proteomes" id="UP000298325">
    <property type="component" value="Unassembled WGS sequence"/>
</dbReference>
<proteinExistence type="predicted"/>
<evidence type="ECO:0000313" key="1">
    <source>
        <dbReference type="EMBL" id="TGN40329.1"/>
    </source>
</evidence>
<dbReference type="EMBL" id="SRPF01000002">
    <property type="protein sequence ID" value="TGN40329.1"/>
    <property type="molecule type" value="Genomic_DNA"/>
</dbReference>
<keyword evidence="2" id="KW-1185">Reference proteome</keyword>
<gene>
    <name evidence="1" type="ORF">E5Q11_08650</name>
</gene>
<dbReference type="AlphaFoldDB" id="A0A4Z1BT11"/>
<organism evidence="1 2">
    <name type="scientific">Marinobacter confluentis</name>
    <dbReference type="NCBI Taxonomy" id="1697557"/>
    <lineage>
        <taxon>Bacteria</taxon>
        <taxon>Pseudomonadati</taxon>
        <taxon>Pseudomonadota</taxon>
        <taxon>Gammaproteobacteria</taxon>
        <taxon>Pseudomonadales</taxon>
        <taxon>Marinobacteraceae</taxon>
        <taxon>Marinobacter</taxon>
    </lineage>
</organism>